<dbReference type="PANTHER" id="PTHR45763">
    <property type="entry name" value="HYDROLASE, ALPHA/BETA FOLD FAMILY PROTEIN, EXPRESSED-RELATED"/>
    <property type="match status" value="1"/>
</dbReference>
<dbReference type="AlphaFoldDB" id="A0A7S1IVZ9"/>
<accession>A0A7S1IVZ9</accession>
<sequence>MALRIVGGQVRLRDGRALAFREYGADLGLPIIFTHGNLNSRLFEPVWDLTQEMTANTGVRIVAVDRPGYGDSTFHEGRTYTSWAHDVRELVDALELPRFAVLGFSSGGPHALACAAHKTTLFANRLLCCGLIASDGPYWLLGPDLYKYMFAIPQSTAMTKSLAIPRCTQAEQRLRESYTCMAKEERRTLALRDLDHAIKNGLDGPAQDALLESSDWALPLHRLACPVWMWHGQSDDTVPPEAAWGLLDLLHRSSAPPTPCPAPNPDSSPTPSPASNPGPGFACSPSPDPSLSACRGGAQPPIHLELLEGESHSLIRRHWGAILHRMVLLSETARL</sequence>
<evidence type="ECO:0000259" key="2">
    <source>
        <dbReference type="Pfam" id="PF00561"/>
    </source>
</evidence>
<dbReference type="PANTHER" id="PTHR45763:SF46">
    <property type="entry name" value="AB HYDROLASE-1 DOMAIN-CONTAINING PROTEIN"/>
    <property type="match status" value="1"/>
</dbReference>
<dbReference type="Pfam" id="PF00561">
    <property type="entry name" value="Abhydrolase_1"/>
    <property type="match status" value="1"/>
</dbReference>
<protein>
    <recommendedName>
        <fullName evidence="2">AB hydrolase-1 domain-containing protein</fullName>
    </recommendedName>
</protein>
<dbReference type="SUPFAM" id="SSF53474">
    <property type="entry name" value="alpha/beta-Hydrolases"/>
    <property type="match status" value="1"/>
</dbReference>
<dbReference type="InterPro" id="IPR029058">
    <property type="entry name" value="AB_hydrolase_fold"/>
</dbReference>
<gene>
    <name evidence="3" type="ORF">EGYM00392_LOCUS35899</name>
</gene>
<dbReference type="Gene3D" id="3.40.50.1820">
    <property type="entry name" value="alpha/beta hydrolase"/>
    <property type="match status" value="1"/>
</dbReference>
<feature type="region of interest" description="Disordered" evidence="1">
    <location>
        <begin position="255"/>
        <end position="296"/>
    </location>
</feature>
<dbReference type="EMBL" id="HBGA01096231">
    <property type="protein sequence ID" value="CAD9024774.1"/>
    <property type="molecule type" value="Transcribed_RNA"/>
</dbReference>
<name>A0A7S1IVZ9_9EUGL</name>
<evidence type="ECO:0000256" key="1">
    <source>
        <dbReference type="SAM" id="MobiDB-lite"/>
    </source>
</evidence>
<dbReference type="InterPro" id="IPR000073">
    <property type="entry name" value="AB_hydrolase_1"/>
</dbReference>
<reference evidence="3" key="1">
    <citation type="submission" date="2021-01" db="EMBL/GenBank/DDBJ databases">
        <authorList>
            <person name="Corre E."/>
            <person name="Pelletier E."/>
            <person name="Niang G."/>
            <person name="Scheremetjew M."/>
            <person name="Finn R."/>
            <person name="Kale V."/>
            <person name="Holt S."/>
            <person name="Cochrane G."/>
            <person name="Meng A."/>
            <person name="Brown T."/>
            <person name="Cohen L."/>
        </authorList>
    </citation>
    <scope>NUCLEOTIDE SEQUENCE</scope>
    <source>
        <strain evidence="3">NIES-381</strain>
    </source>
</reference>
<feature type="compositionally biased region" description="Pro residues" evidence="1">
    <location>
        <begin position="256"/>
        <end position="276"/>
    </location>
</feature>
<dbReference type="PRINTS" id="PR00111">
    <property type="entry name" value="ABHYDROLASE"/>
</dbReference>
<organism evidence="3">
    <name type="scientific">Eutreptiella gymnastica</name>
    <dbReference type="NCBI Taxonomy" id="73025"/>
    <lineage>
        <taxon>Eukaryota</taxon>
        <taxon>Discoba</taxon>
        <taxon>Euglenozoa</taxon>
        <taxon>Euglenida</taxon>
        <taxon>Spirocuta</taxon>
        <taxon>Euglenophyceae</taxon>
        <taxon>Eutreptiales</taxon>
        <taxon>Eutreptiaceae</taxon>
        <taxon>Eutreptiella</taxon>
    </lineage>
</organism>
<evidence type="ECO:0000313" key="3">
    <source>
        <dbReference type="EMBL" id="CAD9024774.1"/>
    </source>
</evidence>
<feature type="domain" description="AB hydrolase-1" evidence="2">
    <location>
        <begin position="30"/>
        <end position="244"/>
    </location>
</feature>
<proteinExistence type="predicted"/>